<dbReference type="CDD" id="cd22160">
    <property type="entry name" value="F-box_AtFBL13-like"/>
    <property type="match status" value="1"/>
</dbReference>
<dbReference type="InterPro" id="IPR053781">
    <property type="entry name" value="F-box_AtFBL13-like"/>
</dbReference>
<dbReference type="InterPro" id="IPR001810">
    <property type="entry name" value="F-box_dom"/>
</dbReference>
<evidence type="ECO:0000313" key="2">
    <source>
        <dbReference type="EMBL" id="KAJ0226127.1"/>
    </source>
</evidence>
<dbReference type="SUPFAM" id="SSF81383">
    <property type="entry name" value="F-box domain"/>
    <property type="match status" value="1"/>
</dbReference>
<dbReference type="AlphaFoldDB" id="A0A9R1XY15"/>
<dbReference type="InterPro" id="IPR036047">
    <property type="entry name" value="F-box-like_dom_sf"/>
</dbReference>
<reference evidence="2 3" key="1">
    <citation type="journal article" date="2017" name="Nat. Commun.">
        <title>Genome assembly with in vitro proximity ligation data and whole-genome triplication in lettuce.</title>
        <authorList>
            <person name="Reyes-Chin-Wo S."/>
            <person name="Wang Z."/>
            <person name="Yang X."/>
            <person name="Kozik A."/>
            <person name="Arikit S."/>
            <person name="Song C."/>
            <person name="Xia L."/>
            <person name="Froenicke L."/>
            <person name="Lavelle D.O."/>
            <person name="Truco M.J."/>
            <person name="Xia R."/>
            <person name="Zhu S."/>
            <person name="Xu C."/>
            <person name="Xu H."/>
            <person name="Xu X."/>
            <person name="Cox K."/>
            <person name="Korf I."/>
            <person name="Meyers B.C."/>
            <person name="Michelmore R.W."/>
        </authorList>
    </citation>
    <scope>NUCLEOTIDE SEQUENCE [LARGE SCALE GENOMIC DNA]</scope>
    <source>
        <strain evidence="3">cv. Salinas</strain>
        <tissue evidence="2">Seedlings</tissue>
    </source>
</reference>
<feature type="domain" description="F-box" evidence="1">
    <location>
        <begin position="13"/>
        <end position="65"/>
    </location>
</feature>
<organism evidence="2 3">
    <name type="scientific">Lactuca sativa</name>
    <name type="common">Garden lettuce</name>
    <dbReference type="NCBI Taxonomy" id="4236"/>
    <lineage>
        <taxon>Eukaryota</taxon>
        <taxon>Viridiplantae</taxon>
        <taxon>Streptophyta</taxon>
        <taxon>Embryophyta</taxon>
        <taxon>Tracheophyta</taxon>
        <taxon>Spermatophyta</taxon>
        <taxon>Magnoliopsida</taxon>
        <taxon>eudicotyledons</taxon>
        <taxon>Gunneridae</taxon>
        <taxon>Pentapetalae</taxon>
        <taxon>asterids</taxon>
        <taxon>campanulids</taxon>
        <taxon>Asterales</taxon>
        <taxon>Asteraceae</taxon>
        <taxon>Cichorioideae</taxon>
        <taxon>Cichorieae</taxon>
        <taxon>Lactucinae</taxon>
        <taxon>Lactuca</taxon>
    </lineage>
</organism>
<accession>A0A9R1XY15</accession>
<dbReference type="EMBL" id="NBSK02000001">
    <property type="protein sequence ID" value="KAJ0226127.1"/>
    <property type="molecule type" value="Genomic_DNA"/>
</dbReference>
<dbReference type="InterPro" id="IPR032675">
    <property type="entry name" value="LRR_dom_sf"/>
</dbReference>
<name>A0A9R1XY15_LACSA</name>
<dbReference type="PANTHER" id="PTHR31639:SF333">
    <property type="entry name" value="F-BOX DOMAIN, FBD DOMAIN, LEUCINE-RICH REPEAT DOMAIN, L DOMAIN-LIKE PROTEIN-RELATED"/>
    <property type="match status" value="1"/>
</dbReference>
<dbReference type="PROSITE" id="PS50181">
    <property type="entry name" value="FBOX"/>
    <property type="match status" value="1"/>
</dbReference>
<dbReference type="PANTHER" id="PTHR31639">
    <property type="entry name" value="F-BOX PROTEIN-LIKE"/>
    <property type="match status" value="1"/>
</dbReference>
<dbReference type="Pfam" id="PF24758">
    <property type="entry name" value="LRR_At5g56370"/>
    <property type="match status" value="1"/>
</dbReference>
<evidence type="ECO:0000259" key="1">
    <source>
        <dbReference type="PROSITE" id="PS50181"/>
    </source>
</evidence>
<evidence type="ECO:0000313" key="3">
    <source>
        <dbReference type="Proteomes" id="UP000235145"/>
    </source>
</evidence>
<proteinExistence type="predicted"/>
<dbReference type="Proteomes" id="UP000235145">
    <property type="component" value="Unassembled WGS sequence"/>
</dbReference>
<dbReference type="InterPro" id="IPR055411">
    <property type="entry name" value="LRR_FXL15/At3g58940/PEG3-like"/>
</dbReference>
<dbReference type="Gene3D" id="3.80.10.10">
    <property type="entry name" value="Ribonuclease Inhibitor"/>
    <property type="match status" value="1"/>
</dbReference>
<dbReference type="SUPFAM" id="SSF52047">
    <property type="entry name" value="RNI-like"/>
    <property type="match status" value="1"/>
</dbReference>
<gene>
    <name evidence="2" type="ORF">LSAT_V11C100007170</name>
</gene>
<comment type="caution">
    <text evidence="2">The sequence shown here is derived from an EMBL/GenBank/DDBJ whole genome shotgun (WGS) entry which is preliminary data.</text>
</comment>
<protein>
    <recommendedName>
        <fullName evidence="1">F-box domain-containing protein</fullName>
    </recommendedName>
</protein>
<keyword evidence="3" id="KW-1185">Reference proteome</keyword>
<dbReference type="Pfam" id="PF00646">
    <property type="entry name" value="F-box"/>
    <property type="match status" value="1"/>
</dbReference>
<sequence>MTGKYKRRLDLEEDRISKLPEHLIESILERVPFKYAVRTSGISKQWRYRWTTMKAMVFDEDFYKFAKNGAFGHNGFIRIINQILIIHEGSIRKFQLYLPIMSLDSFQEVDRWMILLSRKGVQEFMFLNANQCYELPSHMFSCLELTKLTLENCFFFKPPLGFEGFPNLETLILCKIDFGCGTQIKLPQLKKLLLVKCTNVYNFNIKATKVHFLHVYDCPDAKFLTLFKNPCLTQVGIHFRTPIQESVLIVEKIPKWLPHAVNSLKRLRLLNFQLACLDQLQGALCVLQNAPNLDTLSVTFLEMKSQVIHYDVGAALSHLVAPNSLSCTLNRLQTVDIISFQGSTLELLFIKLLLAHSPSLHKFNIKPSQDFV</sequence>